<dbReference type="AlphaFoldDB" id="A4IQM7"/>
<feature type="chain" id="PRO_5002670676" evidence="2">
    <location>
        <begin position="24"/>
        <end position="288"/>
    </location>
</feature>
<dbReference type="InterPro" id="IPR014337">
    <property type="entry name" value="Ectoine_EhuB"/>
</dbReference>
<dbReference type="Proteomes" id="UP000001578">
    <property type="component" value="Chromosome"/>
</dbReference>
<dbReference type="EMBL" id="CP000557">
    <property type="protein sequence ID" value="ABO67631.1"/>
    <property type="molecule type" value="Genomic_DNA"/>
</dbReference>
<dbReference type="HOGENOM" id="CLU_019602_2_0_9"/>
<dbReference type="KEGG" id="gtn:GTNG_2282"/>
<dbReference type="CDD" id="cd01002">
    <property type="entry name" value="PBP2_Ehub_like"/>
    <property type="match status" value="1"/>
</dbReference>
<feature type="domain" description="Solute-binding protein family 3/N-terminal" evidence="3">
    <location>
        <begin position="40"/>
        <end position="271"/>
    </location>
</feature>
<dbReference type="RefSeq" id="WP_011887761.1">
    <property type="nucleotide sequence ID" value="NC_009328.1"/>
</dbReference>
<organism evidence="4 5">
    <name type="scientific">Geobacillus thermodenitrificans (strain NG80-2)</name>
    <dbReference type="NCBI Taxonomy" id="420246"/>
    <lineage>
        <taxon>Bacteria</taxon>
        <taxon>Bacillati</taxon>
        <taxon>Bacillota</taxon>
        <taxon>Bacilli</taxon>
        <taxon>Bacillales</taxon>
        <taxon>Anoxybacillaceae</taxon>
        <taxon>Geobacillus</taxon>
    </lineage>
</organism>
<name>A4IQM7_GEOTN</name>
<dbReference type="SMART" id="SM00062">
    <property type="entry name" value="PBPb"/>
    <property type="match status" value="1"/>
</dbReference>
<evidence type="ECO:0000259" key="3">
    <source>
        <dbReference type="SMART" id="SM00062"/>
    </source>
</evidence>
<dbReference type="eggNOG" id="COG0834">
    <property type="taxonomic scope" value="Bacteria"/>
</dbReference>
<proteinExistence type="predicted"/>
<dbReference type="Gene3D" id="3.40.190.10">
    <property type="entry name" value="Periplasmic binding protein-like II"/>
    <property type="match status" value="2"/>
</dbReference>
<evidence type="ECO:0000256" key="1">
    <source>
        <dbReference type="ARBA" id="ARBA00022729"/>
    </source>
</evidence>
<dbReference type="NCBIfam" id="TIGR02995">
    <property type="entry name" value="ectoine_ehuB"/>
    <property type="match status" value="1"/>
</dbReference>
<protein>
    <submittedName>
        <fullName evidence="4">ABC transporter</fullName>
    </submittedName>
</protein>
<dbReference type="InterPro" id="IPR001638">
    <property type="entry name" value="Solute-binding_3/MltF_N"/>
</dbReference>
<keyword evidence="1 2" id="KW-0732">Signal</keyword>
<evidence type="ECO:0000313" key="4">
    <source>
        <dbReference type="EMBL" id="ABO67631.1"/>
    </source>
</evidence>
<dbReference type="SUPFAM" id="SSF53850">
    <property type="entry name" value="Periplasmic binding protein-like II"/>
    <property type="match status" value="1"/>
</dbReference>
<sequence length="288" mass="31415">MKKVILYLGLFALLIGMVGCSSSQTSSFDDTLEALKKKGVVYVGFANEKPYAYEENGELKGEAVDIAKEIFKQLGIEKVEGRLAEFNELIPGLNAGKFDVITAGMAILPNRCEKVDFAEPEYQVGDALVVKKGNPKNLHSYEDIAKLPDVKIAVMSSAMEVDYLKQSGVREEQIVLVPDIPAVIDAVKTGRADAATGTQLTMKEALQSAGQKELELVSDFKQPDVEGIPSYGAAVFRQDDDQLREAYNKELQKLKDSGKLLEILQKNGFGEENLPGDMTTAQLCGNSQ</sequence>
<evidence type="ECO:0000313" key="5">
    <source>
        <dbReference type="Proteomes" id="UP000001578"/>
    </source>
</evidence>
<reference evidence="4 5" key="1">
    <citation type="journal article" date="2007" name="Proc. Natl. Acad. Sci. U.S.A.">
        <title>Genome and proteome of long-chain alkane degrading Geobacillus thermodenitrificans NG80-2 isolated from a deep-subsurface oil reservoir.</title>
        <authorList>
            <person name="Feng L."/>
            <person name="Wang W."/>
            <person name="Cheng J."/>
            <person name="Ren Y."/>
            <person name="Zhao G."/>
            <person name="Gao C."/>
            <person name="Tang Y."/>
            <person name="Liu X."/>
            <person name="Han W."/>
            <person name="Peng X."/>
            <person name="Liu R."/>
            <person name="Wang L."/>
        </authorList>
    </citation>
    <scope>NUCLEOTIDE SEQUENCE [LARGE SCALE GENOMIC DNA]</scope>
    <source>
        <strain evidence="4 5">NG80-2</strain>
    </source>
</reference>
<dbReference type="GO" id="GO:0033294">
    <property type="term" value="F:ectoine binding"/>
    <property type="evidence" value="ECO:0007669"/>
    <property type="project" value="InterPro"/>
</dbReference>
<feature type="signal peptide" evidence="2">
    <location>
        <begin position="1"/>
        <end position="23"/>
    </location>
</feature>
<gene>
    <name evidence="4" type="ordered locus">GTNG_2282</name>
</gene>
<evidence type="ECO:0000256" key="2">
    <source>
        <dbReference type="SAM" id="SignalP"/>
    </source>
</evidence>
<dbReference type="GO" id="GO:0051470">
    <property type="term" value="P:ectoine transmembrane transport"/>
    <property type="evidence" value="ECO:0007669"/>
    <property type="project" value="InterPro"/>
</dbReference>
<dbReference type="PANTHER" id="PTHR35936">
    <property type="entry name" value="MEMBRANE-BOUND LYTIC MUREIN TRANSGLYCOSYLASE F"/>
    <property type="match status" value="1"/>
</dbReference>
<dbReference type="PROSITE" id="PS51257">
    <property type="entry name" value="PROKAR_LIPOPROTEIN"/>
    <property type="match status" value="1"/>
</dbReference>
<accession>A4IQM7</accession>
<dbReference type="Pfam" id="PF00497">
    <property type="entry name" value="SBP_bac_3"/>
    <property type="match status" value="1"/>
</dbReference>
<dbReference type="PANTHER" id="PTHR35936:SF17">
    <property type="entry name" value="ARGININE-BINDING EXTRACELLULAR PROTEIN ARTP"/>
    <property type="match status" value="1"/>
</dbReference>